<dbReference type="PANTHER" id="PTHR47756:SF2">
    <property type="entry name" value="BLL6612 PROTEIN"/>
    <property type="match status" value="1"/>
</dbReference>
<evidence type="ECO:0000313" key="3">
    <source>
        <dbReference type="Proteomes" id="UP000626982"/>
    </source>
</evidence>
<accession>A0ABQ2KIS8</accession>
<sequence length="215" mass="22213">MPERLDAVLEAIYGCAALTWRDDARSMAGEARHAAMALAAALGDEREAWGLAAVVSLSLARRTASFVPLDEQDPAAWDAALLAEGRAALRRAQGAGAPGRFELEAAIQAVHCARRETGATDWAALRTLYDALLLRAPTAGAAIARAAVVGRLDGPETGLAALGDERPMQAWWSVRAALLAAAGRADDARAAAARAAAMTADEAVRVHLLEAAGGG</sequence>
<comment type="caution">
    <text evidence="2">The sequence shown here is derived from an EMBL/GenBank/DDBJ whole genome shotgun (WGS) entry which is preliminary data.</text>
</comment>
<dbReference type="RefSeq" id="WP_229679553.1">
    <property type="nucleotide sequence ID" value="NZ_BAABBD010000002.1"/>
</dbReference>
<reference evidence="3" key="1">
    <citation type="journal article" date="2019" name="Int. J. Syst. Evol. Microbiol.">
        <title>The Global Catalogue of Microorganisms (GCM) 10K type strain sequencing project: providing services to taxonomists for standard genome sequencing and annotation.</title>
        <authorList>
            <consortium name="The Broad Institute Genomics Platform"/>
            <consortium name="The Broad Institute Genome Sequencing Center for Infectious Disease"/>
            <person name="Wu L."/>
            <person name="Ma J."/>
        </authorList>
    </citation>
    <scope>NUCLEOTIDE SEQUENCE [LARGE SCALE GENOMIC DNA]</scope>
    <source>
        <strain evidence="3">CGMCC 1.6960</strain>
    </source>
</reference>
<dbReference type="InterPro" id="IPR046531">
    <property type="entry name" value="DUF6596"/>
</dbReference>
<dbReference type="EMBL" id="BMLM01000001">
    <property type="protein sequence ID" value="GGN84426.1"/>
    <property type="molecule type" value="Genomic_DNA"/>
</dbReference>
<evidence type="ECO:0000313" key="2">
    <source>
        <dbReference type="EMBL" id="GGN84426.1"/>
    </source>
</evidence>
<keyword evidence="3" id="KW-1185">Reference proteome</keyword>
<feature type="domain" description="DUF6596" evidence="1">
    <location>
        <begin position="4"/>
        <end position="92"/>
    </location>
</feature>
<protein>
    <recommendedName>
        <fullName evidence="1">DUF6596 domain-containing protein</fullName>
    </recommendedName>
</protein>
<proteinExistence type="predicted"/>
<dbReference type="Pfam" id="PF20239">
    <property type="entry name" value="DUF6596"/>
    <property type="match status" value="1"/>
</dbReference>
<dbReference type="PANTHER" id="PTHR47756">
    <property type="entry name" value="BLL6612 PROTEIN-RELATED"/>
    <property type="match status" value="1"/>
</dbReference>
<evidence type="ECO:0000259" key="1">
    <source>
        <dbReference type="Pfam" id="PF20239"/>
    </source>
</evidence>
<organism evidence="2 3">
    <name type="scientific">Agrococcus terreus</name>
    <dbReference type="NCBI Taxonomy" id="574649"/>
    <lineage>
        <taxon>Bacteria</taxon>
        <taxon>Bacillati</taxon>
        <taxon>Actinomycetota</taxon>
        <taxon>Actinomycetes</taxon>
        <taxon>Micrococcales</taxon>
        <taxon>Microbacteriaceae</taxon>
        <taxon>Agrococcus</taxon>
    </lineage>
</organism>
<gene>
    <name evidence="2" type="ORF">GCM10010968_16110</name>
</gene>
<name>A0ABQ2KIS8_9MICO</name>
<dbReference type="Proteomes" id="UP000626982">
    <property type="component" value="Unassembled WGS sequence"/>
</dbReference>